<name>A0A2K8ZAZ6_9BACT</name>
<gene>
    <name evidence="1" type="ORF">CWM47_37385</name>
</gene>
<dbReference type="OrthoDB" id="950695at2"/>
<dbReference type="KEGG" id="spir:CWM47_37385"/>
<keyword evidence="2" id="KW-1185">Reference proteome</keyword>
<evidence type="ECO:0000313" key="2">
    <source>
        <dbReference type="Proteomes" id="UP000232883"/>
    </source>
</evidence>
<dbReference type="AlphaFoldDB" id="A0A2K8ZAZ6"/>
<reference evidence="1 2" key="1">
    <citation type="submission" date="2017-11" db="EMBL/GenBank/DDBJ databases">
        <title>Taxonomic description and genome sequences of Spirosoma HA7 sp. nov., isolated from pollen microhabitat of Corylus avellana.</title>
        <authorList>
            <person name="Ambika Manirajan B."/>
            <person name="Suarez C."/>
            <person name="Ratering S."/>
            <person name="Geissler-Plaum R."/>
            <person name="Cardinale M."/>
            <person name="Sylvia S."/>
        </authorList>
    </citation>
    <scope>NUCLEOTIDE SEQUENCE [LARGE SCALE GENOMIC DNA]</scope>
    <source>
        <strain evidence="1 2">HA7</strain>
    </source>
</reference>
<organism evidence="1 2">
    <name type="scientific">Spirosoma pollinicola</name>
    <dbReference type="NCBI Taxonomy" id="2057025"/>
    <lineage>
        <taxon>Bacteria</taxon>
        <taxon>Pseudomonadati</taxon>
        <taxon>Bacteroidota</taxon>
        <taxon>Cytophagia</taxon>
        <taxon>Cytophagales</taxon>
        <taxon>Cytophagaceae</taxon>
        <taxon>Spirosoma</taxon>
    </lineage>
</organism>
<accession>A0A2K8ZAZ6</accession>
<sequence>MLVEIGNYSLEFDDITPQIAKTLLEYNTHNRPLNLPHVKFLSKQMKQGQWQMAGDPIKVSTTGRLLDGQHRLHAIVDSNTTQRAIILYNVPDESFSVMDTGRVRQAADVLSIAGFSDTKTTAATARMLINYERSSIAATMKSQGRKEGSVVTHQDILEYMGSHDLTPYLSKASTWHKTLSIYSKAEYAFFYCILSRVSPDQSVLFLNAVSSGAKLEIDSPMYILRKKLTEYKMNKLSLSPSERFALTIKAWNLYRANKTVKTLAFNADKDEIPIPQ</sequence>
<dbReference type="RefSeq" id="WP_100993531.1">
    <property type="nucleotide sequence ID" value="NZ_CP025096.1"/>
</dbReference>
<proteinExistence type="predicted"/>
<dbReference type="Proteomes" id="UP000232883">
    <property type="component" value="Chromosome"/>
</dbReference>
<dbReference type="EMBL" id="CP025096">
    <property type="protein sequence ID" value="AUD07000.1"/>
    <property type="molecule type" value="Genomic_DNA"/>
</dbReference>
<protein>
    <submittedName>
        <fullName evidence="1">Uncharacterized protein</fullName>
    </submittedName>
</protein>
<evidence type="ECO:0000313" key="1">
    <source>
        <dbReference type="EMBL" id="AUD07000.1"/>
    </source>
</evidence>